<feature type="compositionally biased region" description="Polar residues" evidence="1">
    <location>
        <begin position="15"/>
        <end position="27"/>
    </location>
</feature>
<accession>A0AAE1KX07</accession>
<proteinExistence type="predicted"/>
<feature type="region of interest" description="Disordered" evidence="1">
    <location>
        <begin position="1"/>
        <end position="48"/>
    </location>
</feature>
<gene>
    <name evidence="2" type="ORF">Pcinc_007844</name>
</gene>
<dbReference type="AlphaFoldDB" id="A0AAE1KX07"/>
<feature type="region of interest" description="Disordered" evidence="1">
    <location>
        <begin position="164"/>
        <end position="185"/>
    </location>
</feature>
<evidence type="ECO:0000313" key="2">
    <source>
        <dbReference type="EMBL" id="KAK3888054.1"/>
    </source>
</evidence>
<comment type="caution">
    <text evidence="2">The sequence shown here is derived from an EMBL/GenBank/DDBJ whole genome shotgun (WGS) entry which is preliminary data.</text>
</comment>
<feature type="region of interest" description="Disordered" evidence="1">
    <location>
        <begin position="104"/>
        <end position="123"/>
    </location>
</feature>
<protein>
    <submittedName>
        <fullName evidence="2">Uncharacterized protein</fullName>
    </submittedName>
</protein>
<reference evidence="2" key="1">
    <citation type="submission" date="2023-10" db="EMBL/GenBank/DDBJ databases">
        <title>Genome assemblies of two species of porcelain crab, Petrolisthes cinctipes and Petrolisthes manimaculis (Anomura: Porcellanidae).</title>
        <authorList>
            <person name="Angst P."/>
        </authorList>
    </citation>
    <scope>NUCLEOTIDE SEQUENCE</scope>
    <source>
        <strain evidence="2">PB745_01</strain>
        <tissue evidence="2">Gill</tissue>
    </source>
</reference>
<evidence type="ECO:0000313" key="3">
    <source>
        <dbReference type="Proteomes" id="UP001286313"/>
    </source>
</evidence>
<organism evidence="2 3">
    <name type="scientific">Petrolisthes cinctipes</name>
    <name type="common">Flat porcelain crab</name>
    <dbReference type="NCBI Taxonomy" id="88211"/>
    <lineage>
        <taxon>Eukaryota</taxon>
        <taxon>Metazoa</taxon>
        <taxon>Ecdysozoa</taxon>
        <taxon>Arthropoda</taxon>
        <taxon>Crustacea</taxon>
        <taxon>Multicrustacea</taxon>
        <taxon>Malacostraca</taxon>
        <taxon>Eumalacostraca</taxon>
        <taxon>Eucarida</taxon>
        <taxon>Decapoda</taxon>
        <taxon>Pleocyemata</taxon>
        <taxon>Anomura</taxon>
        <taxon>Galatheoidea</taxon>
        <taxon>Porcellanidae</taxon>
        <taxon>Petrolisthes</taxon>
    </lineage>
</organism>
<name>A0AAE1KX07_PETCI</name>
<sequence>MVANGNTKDNDTEEYPTQNSEPSPANGTSEPTTDDSSTENQPDDRNTDVFLDLSTTTRQRLSSLTKPQLQKYCQTKTLEIELLNEEVKSAYILIEQQKQRIESLEQKQQAQTRHSDPTDTPNFSMNDETNKLLHQLIDRISALEQQVSPCQLLQDTREIISSMIPNKPEISTNDGQRNPAIMEAE</sequence>
<dbReference type="EMBL" id="JAWQEG010000588">
    <property type="protein sequence ID" value="KAK3888054.1"/>
    <property type="molecule type" value="Genomic_DNA"/>
</dbReference>
<keyword evidence="3" id="KW-1185">Reference proteome</keyword>
<feature type="compositionally biased region" description="Polar residues" evidence="1">
    <location>
        <begin position="106"/>
        <end position="123"/>
    </location>
</feature>
<dbReference type="Proteomes" id="UP001286313">
    <property type="component" value="Unassembled WGS sequence"/>
</dbReference>
<evidence type="ECO:0000256" key="1">
    <source>
        <dbReference type="SAM" id="MobiDB-lite"/>
    </source>
</evidence>